<feature type="compositionally biased region" description="Polar residues" evidence="1">
    <location>
        <begin position="36"/>
        <end position="47"/>
    </location>
</feature>
<evidence type="ECO:0000313" key="3">
    <source>
        <dbReference type="Proteomes" id="UP000608955"/>
    </source>
</evidence>
<comment type="caution">
    <text evidence="2">The sequence shown here is derived from an EMBL/GenBank/DDBJ whole genome shotgun (WGS) entry which is preliminary data.</text>
</comment>
<dbReference type="AlphaFoldDB" id="A0A918Y642"/>
<name>A0A918Y642_9ACTN</name>
<feature type="region of interest" description="Disordered" evidence="1">
    <location>
        <begin position="1"/>
        <end position="83"/>
    </location>
</feature>
<reference evidence="2" key="1">
    <citation type="journal article" date="2014" name="Int. J. Syst. Evol. Microbiol.">
        <title>Complete genome sequence of Corynebacterium casei LMG S-19264T (=DSM 44701T), isolated from a smear-ripened cheese.</title>
        <authorList>
            <consortium name="US DOE Joint Genome Institute (JGI-PGF)"/>
            <person name="Walter F."/>
            <person name="Albersmeier A."/>
            <person name="Kalinowski J."/>
            <person name="Ruckert C."/>
        </authorList>
    </citation>
    <scope>NUCLEOTIDE SEQUENCE</scope>
    <source>
        <strain evidence="2">JCM 4654</strain>
    </source>
</reference>
<keyword evidence="3" id="KW-1185">Reference proteome</keyword>
<gene>
    <name evidence="2" type="ORF">GCM10010508_43240</name>
</gene>
<feature type="compositionally biased region" description="Low complexity" evidence="1">
    <location>
        <begin position="48"/>
        <end position="63"/>
    </location>
</feature>
<sequence length="83" mass="8803">MTVQYEGDMQRKRRDHASPDSAGAVGVVRARRHVTGPSSPSAGTAGTPQRSQAARASGSSSPSRTDHRFPGGTAEPQHTEYEQ</sequence>
<dbReference type="Proteomes" id="UP000608955">
    <property type="component" value="Unassembled WGS sequence"/>
</dbReference>
<evidence type="ECO:0000313" key="2">
    <source>
        <dbReference type="EMBL" id="GHD92049.1"/>
    </source>
</evidence>
<dbReference type="EMBL" id="BMVF01000011">
    <property type="protein sequence ID" value="GHD92049.1"/>
    <property type="molecule type" value="Genomic_DNA"/>
</dbReference>
<accession>A0A918Y642</accession>
<proteinExistence type="predicted"/>
<protein>
    <submittedName>
        <fullName evidence="2">Uncharacterized protein</fullName>
    </submittedName>
</protein>
<evidence type="ECO:0000256" key="1">
    <source>
        <dbReference type="SAM" id="MobiDB-lite"/>
    </source>
</evidence>
<reference evidence="2" key="2">
    <citation type="submission" date="2020-09" db="EMBL/GenBank/DDBJ databases">
        <authorList>
            <person name="Sun Q."/>
            <person name="Ohkuma M."/>
        </authorList>
    </citation>
    <scope>NUCLEOTIDE SEQUENCE</scope>
    <source>
        <strain evidence="2">JCM 4654</strain>
    </source>
</reference>
<organism evidence="2 3">
    <name type="scientific">Streptomyces naganishii JCM 4654</name>
    <dbReference type="NCBI Taxonomy" id="1306179"/>
    <lineage>
        <taxon>Bacteria</taxon>
        <taxon>Bacillati</taxon>
        <taxon>Actinomycetota</taxon>
        <taxon>Actinomycetes</taxon>
        <taxon>Kitasatosporales</taxon>
        <taxon>Streptomycetaceae</taxon>
        <taxon>Streptomyces</taxon>
    </lineage>
</organism>